<feature type="domain" description="ABC-2 type transporter transmembrane" evidence="7">
    <location>
        <begin position="19"/>
        <end position="387"/>
    </location>
</feature>
<feature type="transmembrane region" description="Helical" evidence="6">
    <location>
        <begin position="275"/>
        <end position="301"/>
    </location>
</feature>
<keyword evidence="9" id="KW-1185">Reference proteome</keyword>
<evidence type="ECO:0000259" key="7">
    <source>
        <dbReference type="Pfam" id="PF12698"/>
    </source>
</evidence>
<protein>
    <submittedName>
        <fullName evidence="8">ABC transporter permease</fullName>
    </submittedName>
</protein>
<comment type="caution">
    <text evidence="8">The sequence shown here is derived from an EMBL/GenBank/DDBJ whole genome shotgun (WGS) entry which is preliminary data.</text>
</comment>
<dbReference type="Pfam" id="PF12698">
    <property type="entry name" value="ABC2_membrane_3"/>
    <property type="match status" value="1"/>
</dbReference>
<feature type="transmembrane region" description="Helical" evidence="6">
    <location>
        <begin position="21"/>
        <end position="42"/>
    </location>
</feature>
<evidence type="ECO:0000256" key="2">
    <source>
        <dbReference type="ARBA" id="ARBA00022475"/>
    </source>
</evidence>
<keyword evidence="5 6" id="KW-0472">Membrane</keyword>
<evidence type="ECO:0000256" key="6">
    <source>
        <dbReference type="SAM" id="Phobius"/>
    </source>
</evidence>
<evidence type="ECO:0000256" key="5">
    <source>
        <dbReference type="ARBA" id="ARBA00023136"/>
    </source>
</evidence>
<name>A0ABT5VL48_9BACI</name>
<dbReference type="PANTHER" id="PTHR30294:SF29">
    <property type="entry name" value="MULTIDRUG ABC TRANSPORTER PERMEASE YBHS-RELATED"/>
    <property type="match status" value="1"/>
</dbReference>
<evidence type="ECO:0000313" key="8">
    <source>
        <dbReference type="EMBL" id="MDE5416139.1"/>
    </source>
</evidence>
<evidence type="ECO:0000313" key="9">
    <source>
        <dbReference type="Proteomes" id="UP001148125"/>
    </source>
</evidence>
<dbReference type="Proteomes" id="UP001148125">
    <property type="component" value="Unassembled WGS sequence"/>
</dbReference>
<feature type="transmembrane region" description="Helical" evidence="6">
    <location>
        <begin position="313"/>
        <end position="332"/>
    </location>
</feature>
<feature type="transmembrane region" description="Helical" evidence="6">
    <location>
        <begin position="364"/>
        <end position="384"/>
    </location>
</feature>
<dbReference type="InterPro" id="IPR051449">
    <property type="entry name" value="ABC-2_transporter_component"/>
</dbReference>
<organism evidence="8 9">
    <name type="scientific">Alkalihalobacterium chitinilyticum</name>
    <dbReference type="NCBI Taxonomy" id="2980103"/>
    <lineage>
        <taxon>Bacteria</taxon>
        <taxon>Bacillati</taxon>
        <taxon>Bacillota</taxon>
        <taxon>Bacilli</taxon>
        <taxon>Bacillales</taxon>
        <taxon>Bacillaceae</taxon>
        <taxon>Alkalihalobacterium</taxon>
    </lineage>
</organism>
<accession>A0ABT5VL48</accession>
<feature type="transmembrane region" description="Helical" evidence="6">
    <location>
        <begin position="190"/>
        <end position="211"/>
    </location>
</feature>
<feature type="transmembrane region" description="Helical" evidence="6">
    <location>
        <begin position="240"/>
        <end position="263"/>
    </location>
</feature>
<sequence length="413" mass="45826">MHNTWKVARWEIKRNMKNKTYLIGLLSTPIIFIAFMFLGSLFGSSNDERMTHVLVNDQVGIFNELEAVASESELNWNMAQTDVTEAEVLEELTTREDTAFIFIDERGINEGVVSVYTSEEIDVFFHNQLQVLAAPIQAKQLETLDLSVEELAPFLRGVTFMDETMAEEEFGATEGEELVASDSGSFMERLVPGAFAGFIMISIVFTGMAIFQSASQEKKDKLAEIILSSLTPSELMQGKIVGYFVLGVIQSIVSIIVILPFLIGRFDLPILEYLFVPELVVLLTIAVLGFLLFAAIFVGIGATMEDIGTAGNFQGMVMMLPFSPAIFIGPILSDPSGLFAQIGSYIPFTSPGVLILRLTLLEEWPWMEVIIAIVILILSVWFFMKLAGKIFKVGILLYGKNATPGEIIKWLRV</sequence>
<evidence type="ECO:0000256" key="1">
    <source>
        <dbReference type="ARBA" id="ARBA00004651"/>
    </source>
</evidence>
<keyword evidence="2" id="KW-1003">Cell membrane</keyword>
<reference evidence="8" key="1">
    <citation type="submission" date="2024-05" db="EMBL/GenBank/DDBJ databases">
        <title>Alkalihalobacillus sp. strain MEB203 novel alkaliphilic bacterium from Lonar Lake, India.</title>
        <authorList>
            <person name="Joshi A."/>
            <person name="Thite S."/>
            <person name="Mengade P."/>
        </authorList>
    </citation>
    <scope>NUCLEOTIDE SEQUENCE</scope>
    <source>
        <strain evidence="8">MEB 203</strain>
    </source>
</reference>
<dbReference type="InterPro" id="IPR013525">
    <property type="entry name" value="ABC2_TM"/>
</dbReference>
<evidence type="ECO:0000256" key="3">
    <source>
        <dbReference type="ARBA" id="ARBA00022692"/>
    </source>
</evidence>
<dbReference type="EMBL" id="JAOTPO010000027">
    <property type="protein sequence ID" value="MDE5416139.1"/>
    <property type="molecule type" value="Genomic_DNA"/>
</dbReference>
<comment type="subcellular location">
    <subcellularLocation>
        <location evidence="1">Cell membrane</location>
        <topology evidence="1">Multi-pass membrane protein</topology>
    </subcellularLocation>
</comment>
<gene>
    <name evidence="8" type="ORF">N7Z68_22810</name>
</gene>
<evidence type="ECO:0000256" key="4">
    <source>
        <dbReference type="ARBA" id="ARBA00022989"/>
    </source>
</evidence>
<keyword evidence="3 6" id="KW-0812">Transmembrane</keyword>
<keyword evidence="4 6" id="KW-1133">Transmembrane helix</keyword>
<dbReference type="PANTHER" id="PTHR30294">
    <property type="entry name" value="MEMBRANE COMPONENT OF ABC TRANSPORTER YHHJ-RELATED"/>
    <property type="match status" value="1"/>
</dbReference>
<proteinExistence type="predicted"/>